<evidence type="ECO:0000313" key="1">
    <source>
        <dbReference type="EMBL" id="KAH7998235.1"/>
    </source>
</evidence>
<name>A0ACB8EZL9_9SAUR</name>
<reference evidence="1" key="1">
    <citation type="submission" date="2021-08" db="EMBL/GenBank/DDBJ databases">
        <title>The first chromosome-level gecko genome reveals the dynamic sex chromosomes of Neotropical dwarf geckos (Sphaerodactylidae: Sphaerodactylus).</title>
        <authorList>
            <person name="Pinto B.J."/>
            <person name="Keating S.E."/>
            <person name="Gamble T."/>
        </authorList>
    </citation>
    <scope>NUCLEOTIDE SEQUENCE</scope>
    <source>
        <strain evidence="1">TG3544</strain>
    </source>
</reference>
<organism evidence="1 2">
    <name type="scientific">Sphaerodactylus townsendi</name>
    <dbReference type="NCBI Taxonomy" id="933632"/>
    <lineage>
        <taxon>Eukaryota</taxon>
        <taxon>Metazoa</taxon>
        <taxon>Chordata</taxon>
        <taxon>Craniata</taxon>
        <taxon>Vertebrata</taxon>
        <taxon>Euteleostomi</taxon>
        <taxon>Lepidosauria</taxon>
        <taxon>Squamata</taxon>
        <taxon>Bifurcata</taxon>
        <taxon>Gekkota</taxon>
        <taxon>Sphaerodactylidae</taxon>
        <taxon>Sphaerodactylus</taxon>
    </lineage>
</organism>
<evidence type="ECO:0000313" key="2">
    <source>
        <dbReference type="Proteomes" id="UP000827872"/>
    </source>
</evidence>
<protein>
    <submittedName>
        <fullName evidence="1">Uncharacterized protein</fullName>
    </submittedName>
</protein>
<comment type="caution">
    <text evidence="1">The sequence shown here is derived from an EMBL/GenBank/DDBJ whole genome shotgun (WGS) entry which is preliminary data.</text>
</comment>
<dbReference type="Proteomes" id="UP000827872">
    <property type="component" value="Linkage Group LG12"/>
</dbReference>
<gene>
    <name evidence="1" type="ORF">K3G42_014008</name>
</gene>
<sequence>MLVGNRQALLPASRTTCVCPEVLSKSTLVAIVSSLAVLGFFSTLVLLLIAIIILRLVEKHWKREKKEKKERKESLAPKKSVPPVPRRPSERIYVMPKESPPYKTMKSVMEAEESSYVDPKELHPGPRIRAEGTQEPATSTPEKAYTSMNLAPHFSPSPEHIYASIREPSTSYGTTEEPQAESVANVSGSLEEQPKGNEEHFYEEIN</sequence>
<accession>A0ACB8EZL9</accession>
<dbReference type="EMBL" id="CM037625">
    <property type="protein sequence ID" value="KAH7998235.1"/>
    <property type="molecule type" value="Genomic_DNA"/>
</dbReference>
<keyword evidence="2" id="KW-1185">Reference proteome</keyword>
<proteinExistence type="predicted"/>